<evidence type="ECO:0000313" key="3">
    <source>
        <dbReference type="Proteomes" id="UP000199245"/>
    </source>
</evidence>
<feature type="transmembrane region" description="Helical" evidence="1">
    <location>
        <begin position="209"/>
        <end position="238"/>
    </location>
</feature>
<feature type="transmembrane region" description="Helical" evidence="1">
    <location>
        <begin position="477"/>
        <end position="498"/>
    </location>
</feature>
<organism evidence="2 3">
    <name type="scientific">Bradyrhizobium brasilense</name>
    <dbReference type="NCBI Taxonomy" id="1419277"/>
    <lineage>
        <taxon>Bacteria</taxon>
        <taxon>Pseudomonadati</taxon>
        <taxon>Pseudomonadota</taxon>
        <taxon>Alphaproteobacteria</taxon>
        <taxon>Hyphomicrobiales</taxon>
        <taxon>Nitrobacteraceae</taxon>
        <taxon>Bradyrhizobium</taxon>
    </lineage>
</organism>
<dbReference type="EMBL" id="FMZW01000056">
    <property type="protein sequence ID" value="SDF44273.1"/>
    <property type="molecule type" value="Genomic_DNA"/>
</dbReference>
<dbReference type="Proteomes" id="UP000199245">
    <property type="component" value="Unassembled WGS sequence"/>
</dbReference>
<keyword evidence="1" id="KW-0472">Membrane</keyword>
<feature type="transmembrane region" description="Helical" evidence="1">
    <location>
        <begin position="164"/>
        <end position="197"/>
    </location>
</feature>
<dbReference type="AlphaFoldDB" id="A0A1G7L484"/>
<name>A0A1G7L484_9BRAD</name>
<evidence type="ECO:0008006" key="4">
    <source>
        <dbReference type="Google" id="ProtNLM"/>
    </source>
</evidence>
<evidence type="ECO:0000256" key="1">
    <source>
        <dbReference type="SAM" id="Phobius"/>
    </source>
</evidence>
<reference evidence="2 3" key="1">
    <citation type="submission" date="2016-10" db="EMBL/GenBank/DDBJ databases">
        <authorList>
            <person name="de Groot N.N."/>
        </authorList>
    </citation>
    <scope>NUCLEOTIDE SEQUENCE [LARGE SCALE GENOMIC DNA]</scope>
    <source>
        <strain evidence="2 3">R5</strain>
    </source>
</reference>
<feature type="transmembrane region" description="Helical" evidence="1">
    <location>
        <begin position="69"/>
        <end position="87"/>
    </location>
</feature>
<gene>
    <name evidence="2" type="ORF">SAMN05216337_105615</name>
</gene>
<keyword evidence="1" id="KW-0812">Transmembrane</keyword>
<feature type="transmembrane region" description="Helical" evidence="1">
    <location>
        <begin position="449"/>
        <end position="471"/>
    </location>
</feature>
<evidence type="ECO:0000313" key="2">
    <source>
        <dbReference type="EMBL" id="SDF44273.1"/>
    </source>
</evidence>
<proteinExistence type="predicted"/>
<protein>
    <recommendedName>
        <fullName evidence="4">Transmembrane protein</fullName>
    </recommendedName>
</protein>
<feature type="transmembrane region" description="Helical" evidence="1">
    <location>
        <begin position="129"/>
        <end position="152"/>
    </location>
</feature>
<keyword evidence="1" id="KW-1133">Transmembrane helix</keyword>
<sequence length="545" mass="60143">MAQYGKPQPNTPGPASRGIGRDFAEIKPCFCNYWRISSPVWFWAWSAPIKGGNIINTRSLGARLTDARSVWIATIAIPLLLLAPAFWNGYPLLQWDTGGYLARWYEGYLVPSRSTVFGIYLHVGETSDFWLNLGIQTLATLWILQLTLRVLGLARPVRLIAISLALIATTALPWLASMLLTDIFAGLSVLALFILILHGERISTLEKAVLFGFIAFSAATHSATLAVLLGLCCVGWMLRPWLGRRIPVAGLVQGSLTTIAGAAMLLAANFALSGQLAWTPGGYGVAFGRMLQDGIVAQYLHDHCATEKLKLCPYRNELPPTADDFLWGHSMFNTLGRFKGLNDEMGHIVLRSLAEYPEWQAKAALTATADQLMHVATGEGTNGWIPHTYGIIERYIPKQVRPMRAARQQRWHLDFTAINRIHVPVALGSMLLVVILFGRGLWQRRLDDLTLLAGTVTLALLGNAFVCGVISGPHDRYGARMVWVATFVVLIAAARAFARDEADDLFSPRQEVDDPGLVDLVADRPHVIAVRNIEHLRTRNDPAER</sequence>
<feature type="transmembrane region" description="Helical" evidence="1">
    <location>
        <begin position="250"/>
        <end position="272"/>
    </location>
</feature>
<feature type="transmembrane region" description="Helical" evidence="1">
    <location>
        <begin position="421"/>
        <end position="442"/>
    </location>
</feature>
<accession>A0A1G7L484</accession>